<dbReference type="GO" id="GO:0005829">
    <property type="term" value="C:cytosol"/>
    <property type="evidence" value="ECO:0007669"/>
    <property type="project" value="TreeGrafter"/>
</dbReference>
<evidence type="ECO:0000313" key="4">
    <source>
        <dbReference type="Proteomes" id="UP000193083"/>
    </source>
</evidence>
<reference evidence="3 4" key="1">
    <citation type="submission" date="2017-04" db="EMBL/GenBank/DDBJ databases">
        <authorList>
            <person name="Afonso C.L."/>
            <person name="Miller P.J."/>
            <person name="Scott M.A."/>
            <person name="Spackman E."/>
            <person name="Goraichik I."/>
            <person name="Dimitrov K.M."/>
            <person name="Suarez D.L."/>
            <person name="Swayne D.E."/>
        </authorList>
    </citation>
    <scope>NUCLEOTIDE SEQUENCE [LARGE SCALE GENOMIC DNA]</scope>
    <source>
        <strain evidence="3 4">B5P</strain>
    </source>
</reference>
<protein>
    <submittedName>
        <fullName evidence="3">N-methylhydantoinase B</fullName>
    </submittedName>
</protein>
<name>A0A1X7MQ86_9HYPH</name>
<evidence type="ECO:0000256" key="1">
    <source>
        <dbReference type="SAM" id="MobiDB-lite"/>
    </source>
</evidence>
<dbReference type="AlphaFoldDB" id="A0A1X7MQ86"/>
<proteinExistence type="predicted"/>
<dbReference type="OrthoDB" id="9761586at2"/>
<dbReference type="EMBL" id="FXBL01000003">
    <property type="protein sequence ID" value="SMH26508.1"/>
    <property type="molecule type" value="Genomic_DNA"/>
</dbReference>
<dbReference type="InterPro" id="IPR045079">
    <property type="entry name" value="Oxoprolinase-like"/>
</dbReference>
<keyword evidence="4" id="KW-1185">Reference proteome</keyword>
<dbReference type="PANTHER" id="PTHR11365:SF23">
    <property type="entry name" value="HYPOTHETICAL 5-OXOPROLINASE (EUROFUNG)-RELATED"/>
    <property type="match status" value="1"/>
</dbReference>
<dbReference type="GO" id="GO:0006749">
    <property type="term" value="P:glutathione metabolic process"/>
    <property type="evidence" value="ECO:0007669"/>
    <property type="project" value="TreeGrafter"/>
</dbReference>
<gene>
    <name evidence="3" type="ORF">SAMN02982922_0286</name>
</gene>
<dbReference type="Pfam" id="PF02538">
    <property type="entry name" value="Hydantoinase_B"/>
    <property type="match status" value="1"/>
</dbReference>
<dbReference type="Proteomes" id="UP000193083">
    <property type="component" value="Unassembled WGS sequence"/>
</dbReference>
<organism evidence="3 4">
    <name type="scientific">Mesorhizobium australicum</name>
    <dbReference type="NCBI Taxonomy" id="536018"/>
    <lineage>
        <taxon>Bacteria</taxon>
        <taxon>Pseudomonadati</taxon>
        <taxon>Pseudomonadota</taxon>
        <taxon>Alphaproteobacteria</taxon>
        <taxon>Hyphomicrobiales</taxon>
        <taxon>Phyllobacteriaceae</taxon>
        <taxon>Mesorhizobium</taxon>
    </lineage>
</organism>
<accession>A0A1X7MQ86</accession>
<dbReference type="GO" id="GO:0017168">
    <property type="term" value="F:5-oxoprolinase (ATP-hydrolyzing) activity"/>
    <property type="evidence" value="ECO:0007669"/>
    <property type="project" value="TreeGrafter"/>
</dbReference>
<dbReference type="PANTHER" id="PTHR11365">
    <property type="entry name" value="5-OXOPROLINASE RELATED"/>
    <property type="match status" value="1"/>
</dbReference>
<sequence length="545" mass="57222">MTSDPILAEVVRHGLQAVAEEMGAALIRTAHSVNIRDRRDFSCGVFDAQGRLIAQAEHIPVHLGLIAGVVQRCVAASGRDIAPDSMIVTNDPWLTGSHLPDVVVIAPVDRDGVRLGYVANMAHQVDLGGMAPGSLALGTVEIMQEGLRVPPMMLVRDGEVEASTLALFRLASRTPEMVAGDLLAQAAANSTGARRLADLVGRTGTTRFDAAVNTLIATTARRLEQRFRALDGRESAFEDVLEWSENGRDVDLPVRVRLTAKDGRLAADFTGTAGQVEGPINAPRFLTSSCLLYVVKALLDPEIASNAGLFSQIDLVTPARSIVDAEAPAPVALCTSITSQRITDALLGAFNALTSERAIAASTGSMNALIMGGVDPRTGKAYSYVETYGGGQGGLPRRDGADGVHSHMTNTANSPVELIEREYPLTVLHYGLVPGSGGAGEFRGGHGLTRSIRLESDAVVTVHLDRTRHRPWGVNGGAPGGHSRLTVRDVSGERLLPGKSTTALGRGAVVTVETAGGGGWGDPALRSADALEDDTRGGLSGRDAR</sequence>
<feature type="region of interest" description="Disordered" evidence="1">
    <location>
        <begin position="515"/>
        <end position="545"/>
    </location>
</feature>
<dbReference type="InterPro" id="IPR003692">
    <property type="entry name" value="Hydantoinase_B"/>
</dbReference>
<evidence type="ECO:0000313" key="3">
    <source>
        <dbReference type="EMBL" id="SMH26508.1"/>
    </source>
</evidence>
<dbReference type="RefSeq" id="WP_085462559.1">
    <property type="nucleotide sequence ID" value="NZ_FXBL01000003.1"/>
</dbReference>
<feature type="domain" description="Hydantoinase B/oxoprolinase" evidence="2">
    <location>
        <begin position="4"/>
        <end position="523"/>
    </location>
</feature>
<evidence type="ECO:0000259" key="2">
    <source>
        <dbReference type="Pfam" id="PF02538"/>
    </source>
</evidence>